<evidence type="ECO:0000313" key="4">
    <source>
        <dbReference type="Proteomes" id="UP001209570"/>
    </source>
</evidence>
<organism evidence="3 4">
    <name type="scientific">Pythium insidiosum</name>
    <name type="common">Pythiosis disease agent</name>
    <dbReference type="NCBI Taxonomy" id="114742"/>
    <lineage>
        <taxon>Eukaryota</taxon>
        <taxon>Sar</taxon>
        <taxon>Stramenopiles</taxon>
        <taxon>Oomycota</taxon>
        <taxon>Peronosporomycetes</taxon>
        <taxon>Pythiales</taxon>
        <taxon>Pythiaceae</taxon>
        <taxon>Pythium</taxon>
    </lineage>
</organism>
<dbReference type="GO" id="GO:0003824">
    <property type="term" value="F:catalytic activity"/>
    <property type="evidence" value="ECO:0007669"/>
    <property type="project" value="InterPro"/>
</dbReference>
<feature type="domain" description="PLD phosphodiesterase" evidence="2">
    <location>
        <begin position="230"/>
        <end position="257"/>
    </location>
</feature>
<dbReference type="EMBL" id="JAKCXM010000066">
    <property type="protein sequence ID" value="KAJ0404255.1"/>
    <property type="molecule type" value="Genomic_DNA"/>
</dbReference>
<proteinExistence type="predicted"/>
<dbReference type="Proteomes" id="UP001209570">
    <property type="component" value="Unassembled WGS sequence"/>
</dbReference>
<dbReference type="PANTHER" id="PTHR10185:SF17">
    <property type="entry name" value="GM01519P-RELATED"/>
    <property type="match status" value="1"/>
</dbReference>
<dbReference type="AlphaFoldDB" id="A0AAD5QCG2"/>
<dbReference type="SUPFAM" id="SSF56024">
    <property type="entry name" value="Phospholipase D/nuclease"/>
    <property type="match status" value="1"/>
</dbReference>
<dbReference type="PROSITE" id="PS50035">
    <property type="entry name" value="PLD"/>
    <property type="match status" value="1"/>
</dbReference>
<dbReference type="InterPro" id="IPR050874">
    <property type="entry name" value="Diverse_PLD-related"/>
</dbReference>
<dbReference type="InterPro" id="IPR025202">
    <property type="entry name" value="PLD-like_dom"/>
</dbReference>
<feature type="transmembrane region" description="Helical" evidence="1">
    <location>
        <begin position="20"/>
        <end position="42"/>
    </location>
</feature>
<keyword evidence="4" id="KW-1185">Reference proteome</keyword>
<keyword evidence="1" id="KW-0812">Transmembrane</keyword>
<dbReference type="SMART" id="SM00155">
    <property type="entry name" value="PLDc"/>
    <property type="match status" value="1"/>
</dbReference>
<evidence type="ECO:0000256" key="1">
    <source>
        <dbReference type="SAM" id="Phobius"/>
    </source>
</evidence>
<comment type="caution">
    <text evidence="3">The sequence shown here is derived from an EMBL/GenBank/DDBJ whole genome shotgun (WGS) entry which is preliminary data.</text>
</comment>
<evidence type="ECO:0000259" key="2">
    <source>
        <dbReference type="PROSITE" id="PS50035"/>
    </source>
</evidence>
<dbReference type="Gene3D" id="3.30.870.10">
    <property type="entry name" value="Endonuclease Chain A"/>
    <property type="match status" value="1"/>
</dbReference>
<protein>
    <recommendedName>
        <fullName evidence="2">PLD phosphodiesterase domain-containing protein</fullName>
    </recommendedName>
</protein>
<dbReference type="Pfam" id="PF13091">
    <property type="entry name" value="PLDc_2"/>
    <property type="match status" value="1"/>
</dbReference>
<keyword evidence="1" id="KW-1133">Transmembrane helix</keyword>
<dbReference type="PANTHER" id="PTHR10185">
    <property type="entry name" value="PHOSPHOLIPASE D - RELATED"/>
    <property type="match status" value="1"/>
</dbReference>
<gene>
    <name evidence="3" type="ORF">P43SY_000655</name>
</gene>
<keyword evidence="1" id="KW-0472">Membrane</keyword>
<evidence type="ECO:0000313" key="3">
    <source>
        <dbReference type="EMBL" id="KAJ0404255.1"/>
    </source>
</evidence>
<sequence length="294" mass="31997">MGLAAIMKRPDHQARGEGSLRLKLLVGICVALSALLGAALTLCRPANRLLWQASAPVFIADMADAATFKAAVDGGRVRRVDLVQGDEGRQTSQASVSIVETLPLGDFNLSSSVPSTHTVLLERTRAATRTIDISAMYWNLLGKDDRKVYSDAEMLRFGADRGRQLFNALRDAVGRGVTLRIITAAESIGERFGNGSLFSALRLPDELETLRSAFPNRVRVHTWSGTEWYGGGILHQKIWIFDRSHVYVGSANMDWKSLAQVMEVGVLLQDLAPAPSEPQGPFDCYDSKLASAAI</sequence>
<name>A0AAD5QCG2_PYTIN</name>
<dbReference type="CDD" id="cd09106">
    <property type="entry name" value="PLDc_vPLD3_4_5_like_1"/>
    <property type="match status" value="1"/>
</dbReference>
<accession>A0AAD5QCG2</accession>
<dbReference type="InterPro" id="IPR001736">
    <property type="entry name" value="PLipase_D/transphosphatidylase"/>
</dbReference>
<reference evidence="3" key="1">
    <citation type="submission" date="2021-12" db="EMBL/GenBank/DDBJ databases">
        <title>Prjna785345.</title>
        <authorList>
            <person name="Rujirawat T."/>
            <person name="Krajaejun T."/>
        </authorList>
    </citation>
    <scope>NUCLEOTIDE SEQUENCE</scope>
    <source>
        <strain evidence="3">Pi057C3</strain>
    </source>
</reference>